<organism evidence="4 5">
    <name type="scientific">Bifidobacterium miconis</name>
    <dbReference type="NCBI Taxonomy" id="2834435"/>
    <lineage>
        <taxon>Bacteria</taxon>
        <taxon>Bacillati</taxon>
        <taxon>Actinomycetota</taxon>
        <taxon>Actinomycetes</taxon>
        <taxon>Bifidobacteriales</taxon>
        <taxon>Bifidobacteriaceae</taxon>
        <taxon>Bifidobacterium</taxon>
    </lineage>
</organism>
<keyword evidence="5" id="KW-1185">Reference proteome</keyword>
<dbReference type="Pfam" id="PF18885">
    <property type="entry name" value="DUF5648"/>
    <property type="match status" value="1"/>
</dbReference>
<dbReference type="EMBL" id="JAHBBH010000062">
    <property type="protein sequence ID" value="MBW3093674.1"/>
    <property type="molecule type" value="Genomic_DNA"/>
</dbReference>
<sequence>MKQVGKTLIALVASAGMVFGMAAGTQTAMASAGPNTGSVFTLHVTPSSVSDKTAGQLEYSYERNLKFILNEITVPQIKVEKAYLNMSFVNSDGWSCLSNKDNNYWTDWYDFQNKNCPKEYTKAPDGTDLRSDAYDPNNLPTPTAEFRVPIATDGNKAPYAVGATPVPESIRSIIVKKSADPTLTGIDFVLWQQAESSNKGWGGNTVTAVWTSNVVRVSFDRTATPNQPSTPNTPNTPDTPSTPEPDEPSEPTTGTVSVYRLYDPKTHLHLYTTDPNERTVLSTKRGWQDEGIVFHASGNTTGATPVYRLYNPKTNRHLITLDGNERTTLTTRRGWKDEGIAWYQAKDGSVPVYRMYSPKLSEHLYTTDVHEYQINSTRGWNPEGVAWQGQAE</sequence>
<evidence type="ECO:0000313" key="5">
    <source>
        <dbReference type="Proteomes" id="UP000700815"/>
    </source>
</evidence>
<comment type="caution">
    <text evidence="4">The sequence shown here is derived from an EMBL/GenBank/DDBJ whole genome shotgun (WGS) entry which is preliminary data.</text>
</comment>
<feature type="compositionally biased region" description="Low complexity" evidence="1">
    <location>
        <begin position="224"/>
        <end position="241"/>
    </location>
</feature>
<reference evidence="4 5" key="1">
    <citation type="submission" date="2021-05" db="EMBL/GenBank/DDBJ databases">
        <title>Phylogenetic classification of ten novel species belonging to the genus Bifidobacterium comprising B. colchicus sp. nov., B. abeli sp. nov., B. bicoloris sp. nov., B. guerezis sp. nov., B. rosaliae sp. nov., B. santillanensis sp. nov., B. argentati sp. nov., B. amazzoni sp. nov., B. pluviali sp. nov., and B. pinnaculum sp. nov.</title>
        <authorList>
            <person name="Lugli G.A."/>
            <person name="Ruiz Garcia L."/>
            <person name="Margolles A."/>
            <person name="Ventura M."/>
        </authorList>
    </citation>
    <scope>NUCLEOTIDE SEQUENCE [LARGE SCALE GENOMIC DNA]</scope>
    <source>
        <strain evidence="4 5">82T10</strain>
    </source>
</reference>
<feature type="region of interest" description="Disordered" evidence="1">
    <location>
        <begin position="221"/>
        <end position="255"/>
    </location>
</feature>
<gene>
    <name evidence="4" type="ORF">KIH79_12260</name>
</gene>
<protein>
    <recommendedName>
        <fullName evidence="3">DUF5648 domain-containing protein</fullName>
    </recommendedName>
</protein>
<evidence type="ECO:0000256" key="2">
    <source>
        <dbReference type="SAM" id="SignalP"/>
    </source>
</evidence>
<feature type="signal peptide" evidence="2">
    <location>
        <begin position="1"/>
        <end position="22"/>
    </location>
</feature>
<feature type="domain" description="DUF5648" evidence="3">
    <location>
        <begin position="258"/>
        <end position="388"/>
    </location>
</feature>
<accession>A0ABS6WHZ6</accession>
<feature type="chain" id="PRO_5045993586" description="DUF5648 domain-containing protein" evidence="2">
    <location>
        <begin position="23"/>
        <end position="392"/>
    </location>
</feature>
<dbReference type="RefSeq" id="WP_219059632.1">
    <property type="nucleotide sequence ID" value="NZ_JAHBBH010000062.1"/>
</dbReference>
<proteinExistence type="predicted"/>
<evidence type="ECO:0000259" key="3">
    <source>
        <dbReference type="Pfam" id="PF18885"/>
    </source>
</evidence>
<dbReference type="InterPro" id="IPR043708">
    <property type="entry name" value="DUF5648"/>
</dbReference>
<keyword evidence="2" id="KW-0732">Signal</keyword>
<evidence type="ECO:0000256" key="1">
    <source>
        <dbReference type="SAM" id="MobiDB-lite"/>
    </source>
</evidence>
<name>A0ABS6WHZ6_9BIFI</name>
<dbReference type="Proteomes" id="UP000700815">
    <property type="component" value="Unassembled WGS sequence"/>
</dbReference>
<evidence type="ECO:0000313" key="4">
    <source>
        <dbReference type="EMBL" id="MBW3093674.1"/>
    </source>
</evidence>